<sequence length="185" mass="20470">MDDIKEDARETVNTIQGELHKLKGKVNLLIRATSNPIMGSYEVGNTKIPEPKAFGGARDAKELNMQEDTGKIKAVNSKATNIVGVTRRVSCQMGSWNGEIDFTVIPLDDFDVVIEMEFLKKARAIPIPIADCLLLMGDKPCIVPTSFSPLCEKKLIASLQFTRSAKSTEPTRARDKHEIMSCLYV</sequence>
<comment type="caution">
    <text evidence="1">The sequence shown here is derived from an EMBL/GenBank/DDBJ whole genome shotgun (WGS) entry which is preliminary data.</text>
</comment>
<keyword evidence="2" id="KW-1185">Reference proteome</keyword>
<dbReference type="Gene3D" id="2.40.70.10">
    <property type="entry name" value="Acid Proteases"/>
    <property type="match status" value="1"/>
</dbReference>
<organism evidence="1 2">
    <name type="scientific">Hevea brasiliensis</name>
    <name type="common">Para rubber tree</name>
    <name type="synonym">Siphonia brasiliensis</name>
    <dbReference type="NCBI Taxonomy" id="3981"/>
    <lineage>
        <taxon>Eukaryota</taxon>
        <taxon>Viridiplantae</taxon>
        <taxon>Streptophyta</taxon>
        <taxon>Embryophyta</taxon>
        <taxon>Tracheophyta</taxon>
        <taxon>Spermatophyta</taxon>
        <taxon>Magnoliopsida</taxon>
        <taxon>eudicotyledons</taxon>
        <taxon>Gunneridae</taxon>
        <taxon>Pentapetalae</taxon>
        <taxon>rosids</taxon>
        <taxon>fabids</taxon>
        <taxon>Malpighiales</taxon>
        <taxon>Euphorbiaceae</taxon>
        <taxon>Crotonoideae</taxon>
        <taxon>Micrandreae</taxon>
        <taxon>Hevea</taxon>
    </lineage>
</organism>
<gene>
    <name evidence="1" type="ORF">GH714_028959</name>
</gene>
<dbReference type="AlphaFoldDB" id="A0A6A6NJV1"/>
<proteinExistence type="predicted"/>
<dbReference type="EMBL" id="JAAGAX010000001">
    <property type="protein sequence ID" value="KAF2325465.1"/>
    <property type="molecule type" value="Genomic_DNA"/>
</dbReference>
<dbReference type="CDD" id="cd00303">
    <property type="entry name" value="retropepsin_like"/>
    <property type="match status" value="1"/>
</dbReference>
<reference evidence="1 2" key="1">
    <citation type="journal article" date="2020" name="Mol. Plant">
        <title>The Chromosome-Based Rubber Tree Genome Provides New Insights into Spurge Genome Evolution and Rubber Biosynthesis.</title>
        <authorList>
            <person name="Liu J."/>
            <person name="Shi C."/>
            <person name="Shi C.C."/>
            <person name="Li W."/>
            <person name="Zhang Q.J."/>
            <person name="Zhang Y."/>
            <person name="Li K."/>
            <person name="Lu H.F."/>
            <person name="Shi C."/>
            <person name="Zhu S.T."/>
            <person name="Xiao Z.Y."/>
            <person name="Nan H."/>
            <person name="Yue Y."/>
            <person name="Zhu X.G."/>
            <person name="Wu Y."/>
            <person name="Hong X.N."/>
            <person name="Fan G.Y."/>
            <person name="Tong Y."/>
            <person name="Zhang D."/>
            <person name="Mao C.L."/>
            <person name="Liu Y.L."/>
            <person name="Hao S.J."/>
            <person name="Liu W.Q."/>
            <person name="Lv M.Q."/>
            <person name="Zhang H.B."/>
            <person name="Liu Y."/>
            <person name="Hu-Tang G.R."/>
            <person name="Wang J.P."/>
            <person name="Wang J.H."/>
            <person name="Sun Y.H."/>
            <person name="Ni S.B."/>
            <person name="Chen W.B."/>
            <person name="Zhang X.C."/>
            <person name="Jiao Y.N."/>
            <person name="Eichler E.E."/>
            <person name="Li G.H."/>
            <person name="Liu X."/>
            <person name="Gao L.Z."/>
        </authorList>
    </citation>
    <scope>NUCLEOTIDE SEQUENCE [LARGE SCALE GENOMIC DNA]</scope>
    <source>
        <strain evidence="2">cv. GT1</strain>
        <tissue evidence="1">Leaf</tissue>
    </source>
</reference>
<accession>A0A6A6NJV1</accession>
<protein>
    <submittedName>
        <fullName evidence="1">Uncharacterized protein</fullName>
    </submittedName>
</protein>
<name>A0A6A6NJV1_HEVBR</name>
<evidence type="ECO:0000313" key="1">
    <source>
        <dbReference type="EMBL" id="KAF2325465.1"/>
    </source>
</evidence>
<dbReference type="Proteomes" id="UP000467840">
    <property type="component" value="Chromosome 5"/>
</dbReference>
<evidence type="ECO:0000313" key="2">
    <source>
        <dbReference type="Proteomes" id="UP000467840"/>
    </source>
</evidence>
<dbReference type="InterPro" id="IPR021109">
    <property type="entry name" value="Peptidase_aspartic_dom_sf"/>
</dbReference>